<dbReference type="InterPro" id="IPR014710">
    <property type="entry name" value="RmlC-like_jellyroll"/>
</dbReference>
<evidence type="ECO:0000256" key="1">
    <source>
        <dbReference type="SAM" id="Coils"/>
    </source>
</evidence>
<dbReference type="InterPro" id="IPR050253">
    <property type="entry name" value="Seed_Storage-Functional"/>
</dbReference>
<evidence type="ECO:0000259" key="2">
    <source>
        <dbReference type="SMART" id="SM00835"/>
    </source>
</evidence>
<reference evidence="4" key="2">
    <citation type="submission" date="2025-08" db="UniProtKB">
        <authorList>
            <consortium name="RefSeq"/>
        </authorList>
    </citation>
    <scope>IDENTIFICATION</scope>
    <source>
        <tissue evidence="4">Leaf</tissue>
    </source>
</reference>
<dbReference type="OrthoDB" id="2019862at2759"/>
<evidence type="ECO:0000313" key="3">
    <source>
        <dbReference type="Proteomes" id="UP000087766"/>
    </source>
</evidence>
<dbReference type="GeneID" id="106755871"/>
<proteinExistence type="predicted"/>
<gene>
    <name evidence="4" type="primary">LOC106755871</name>
</gene>
<dbReference type="SMART" id="SM00835">
    <property type="entry name" value="Cupin_1"/>
    <property type="match status" value="2"/>
</dbReference>
<accession>A0A1S3TIH2</accession>
<dbReference type="Pfam" id="PF00190">
    <property type="entry name" value="Cupin_1"/>
    <property type="match status" value="2"/>
</dbReference>
<dbReference type="PANTHER" id="PTHR31189">
    <property type="entry name" value="OS03G0336100 PROTEIN-RELATED"/>
    <property type="match status" value="1"/>
</dbReference>
<dbReference type="SMR" id="A0A1S3TIH2"/>
<keyword evidence="1" id="KW-0175">Coiled coil</keyword>
<name>A0A1S3TIH2_VIGRR</name>
<dbReference type="KEGG" id="vra:106755871"/>
<dbReference type="STRING" id="3916.A0A1S3TIH2"/>
<feature type="coiled-coil region" evidence="1">
    <location>
        <begin position="261"/>
        <end position="292"/>
    </location>
</feature>
<dbReference type="InterPro" id="IPR006045">
    <property type="entry name" value="Cupin_1"/>
</dbReference>
<dbReference type="SUPFAM" id="SSF51182">
    <property type="entry name" value="RmlC-like cupins"/>
    <property type="match status" value="1"/>
</dbReference>
<evidence type="ECO:0000313" key="4">
    <source>
        <dbReference type="RefSeq" id="XP_014493578.2"/>
    </source>
</evidence>
<reference evidence="3" key="1">
    <citation type="journal article" date="2014" name="Nat. Commun.">
        <title>Genome sequence of mungbean and insights into evolution within Vigna species.</title>
        <authorList>
            <person name="Kang Y.J."/>
            <person name="Kim S.K."/>
            <person name="Kim M.Y."/>
            <person name="Lestari P."/>
            <person name="Kim K.H."/>
            <person name="Ha B.K."/>
            <person name="Jun T.H."/>
            <person name="Hwang W.J."/>
            <person name="Lee T."/>
            <person name="Lee J."/>
            <person name="Shim S."/>
            <person name="Yoon M.Y."/>
            <person name="Jang Y.E."/>
            <person name="Han K.S."/>
            <person name="Taeprayoon P."/>
            <person name="Yoon N."/>
            <person name="Somta P."/>
            <person name="Tanya P."/>
            <person name="Kim K.S."/>
            <person name="Gwag J.G."/>
            <person name="Moon J.K."/>
            <person name="Lee Y.H."/>
            <person name="Park B.S."/>
            <person name="Bombarely A."/>
            <person name="Doyle J.J."/>
            <person name="Jackson S.A."/>
            <person name="Schafleitner R."/>
            <person name="Srinives P."/>
            <person name="Varshney R.K."/>
            <person name="Lee S.H."/>
        </authorList>
    </citation>
    <scope>NUCLEOTIDE SEQUENCE [LARGE SCALE GENOMIC DNA]</scope>
    <source>
        <strain evidence="3">cv. VC1973A</strain>
    </source>
</reference>
<sequence>MLLKLKLSTHYIASNPSKFHMDDTCLSVFSSHSLHKTTSFFHLPPQIPCVMGNTTTLLFLLSVLLCHGSMAIPEGEEDNLFLMHKPKRMVKTDAGEMLVLKTQSGCRRFLDRHMHIAFITMESNSLFVPHYLDSNLIIFIHKGEANLGFIYDDELVERRLKAGDVYVIPSGSAFYFVNMEEGQRLHIICSIDPSTSLGLDTFHSFYIGGGANSHSLFSEFGPAIFETAFNESRMEVESIFYKELDGPIMYMDDSHAPSLGTKFLQLKKEEKEQQLNKMLQDQEEEKEEKKQTSSPWEKLLDNVFGKVNEKTESKNSVDWSKATNLYDKKSDFRNDYGWSKALDGVQYSPLTKPDTGLFYVYLKAGSMLGPHVNPRASEYTIVLKGCGELHIVYPNGSKAISIEIKQGDVFVVPKSFPLCQIASRNGPLEFFGFSTSAKEHKPLFLAGSVSILRTMLGPPLAAALGVSVDTLRRALDPQDELLIFPSTWSEPIRSMVEEEEQVHMLLKAIRSFATDIYSFHKTTQSYWGIIKIYNET</sequence>
<protein>
    <submittedName>
        <fullName evidence="4">LOW QUALITY PROTEIN: vicilin-like seed storage protein At2g28490</fullName>
    </submittedName>
</protein>
<dbReference type="CDD" id="cd02245">
    <property type="entry name" value="cupin_7S_vicilin-like_C"/>
    <property type="match status" value="1"/>
</dbReference>
<dbReference type="InterPro" id="IPR011051">
    <property type="entry name" value="RmlC_Cupin_sf"/>
</dbReference>
<dbReference type="CDD" id="cd02244">
    <property type="entry name" value="cupin_7S_vicilin-like_N"/>
    <property type="match status" value="1"/>
</dbReference>
<dbReference type="RefSeq" id="XP_014493578.2">
    <property type="nucleotide sequence ID" value="XM_014638092.2"/>
</dbReference>
<organism evidence="3 4">
    <name type="scientific">Vigna radiata var. radiata</name>
    <name type="common">Mung bean</name>
    <name type="synonym">Phaseolus aureus</name>
    <dbReference type="NCBI Taxonomy" id="3916"/>
    <lineage>
        <taxon>Eukaryota</taxon>
        <taxon>Viridiplantae</taxon>
        <taxon>Streptophyta</taxon>
        <taxon>Embryophyta</taxon>
        <taxon>Tracheophyta</taxon>
        <taxon>Spermatophyta</taxon>
        <taxon>Magnoliopsida</taxon>
        <taxon>eudicotyledons</taxon>
        <taxon>Gunneridae</taxon>
        <taxon>Pentapetalae</taxon>
        <taxon>rosids</taxon>
        <taxon>fabids</taxon>
        <taxon>Fabales</taxon>
        <taxon>Fabaceae</taxon>
        <taxon>Papilionoideae</taxon>
        <taxon>50 kb inversion clade</taxon>
        <taxon>NPAAA clade</taxon>
        <taxon>indigoferoid/millettioid clade</taxon>
        <taxon>Phaseoleae</taxon>
        <taxon>Vigna</taxon>
    </lineage>
</organism>
<dbReference type="Gene3D" id="2.60.120.10">
    <property type="entry name" value="Jelly Rolls"/>
    <property type="match status" value="2"/>
</dbReference>
<dbReference type="PANTHER" id="PTHR31189:SF2">
    <property type="entry name" value="RMLC-LIKE CUPINS SUPERFAMILY PROTEIN"/>
    <property type="match status" value="1"/>
</dbReference>
<feature type="domain" description="Cupin type-1" evidence="2">
    <location>
        <begin position="323"/>
        <end position="472"/>
    </location>
</feature>
<dbReference type="Proteomes" id="UP000087766">
    <property type="component" value="Chromosome 2"/>
</dbReference>
<feature type="domain" description="Cupin type-1" evidence="2">
    <location>
        <begin position="81"/>
        <end position="237"/>
    </location>
</feature>
<dbReference type="AlphaFoldDB" id="A0A1S3TIH2"/>
<keyword evidence="3" id="KW-1185">Reference proteome</keyword>